<feature type="signal peptide" evidence="1">
    <location>
        <begin position="1"/>
        <end position="18"/>
    </location>
</feature>
<keyword evidence="3" id="KW-1185">Reference proteome</keyword>
<dbReference type="KEGG" id="sgn:SGRA_2835"/>
<dbReference type="OrthoDB" id="1310909at2"/>
<proteinExistence type="predicted"/>
<gene>
    <name evidence="2" type="ordered locus">SGRA_2835</name>
</gene>
<keyword evidence="1" id="KW-0732">Signal</keyword>
<evidence type="ECO:0000313" key="2">
    <source>
        <dbReference type="EMBL" id="AFC25563.1"/>
    </source>
</evidence>
<dbReference type="EMBL" id="CP002831">
    <property type="protein sequence ID" value="AFC25563.1"/>
    <property type="molecule type" value="Genomic_DNA"/>
</dbReference>
<dbReference type="AlphaFoldDB" id="H6LAH0"/>
<evidence type="ECO:0000313" key="3">
    <source>
        <dbReference type="Proteomes" id="UP000007519"/>
    </source>
</evidence>
<sequence length="321" mass="35135">MKKTSLLLLVALTFSLFACTSSTEKTAEQNPTKEQNKTQTEYWKDLHRSGQWFEGSLNGQPIWAYLARLEKNKDGSYRYKLHYGQQGKVFSLSGEGSASDMRLKSGDEAQKMTLSLSGDQLSGEDGQGAKVQLAGKSHEKYTQLSDLLANLAQLQLPLKTDYHKGLAVASLLNNYAEKKNFGLAVPNLKSLLGAKGDILKQDAAVVWGKIPQADGQSLLLYTAAEVQEAACPEIMDDQQIVSPEQMLTLALIAKDGSCVWNAALGNLPLIFENYVNLELNISSPNSIQLKWDSNIPSMQGQPADETFKQSFSISPQGLTAL</sequence>
<organism evidence="2 3">
    <name type="scientific">Saprospira grandis (strain Lewin)</name>
    <dbReference type="NCBI Taxonomy" id="984262"/>
    <lineage>
        <taxon>Bacteria</taxon>
        <taxon>Pseudomonadati</taxon>
        <taxon>Bacteroidota</taxon>
        <taxon>Saprospiria</taxon>
        <taxon>Saprospirales</taxon>
        <taxon>Saprospiraceae</taxon>
        <taxon>Saprospira</taxon>
    </lineage>
</organism>
<dbReference type="Proteomes" id="UP000007519">
    <property type="component" value="Chromosome"/>
</dbReference>
<protein>
    <recommendedName>
        <fullName evidence="4">Lipoprotein</fullName>
    </recommendedName>
</protein>
<dbReference type="PROSITE" id="PS51257">
    <property type="entry name" value="PROKAR_LIPOPROTEIN"/>
    <property type="match status" value="1"/>
</dbReference>
<name>H6LAH0_SAPGL</name>
<dbReference type="STRING" id="984262.SGRA_2835"/>
<dbReference type="HOGENOM" id="CLU_865706_0_0_10"/>
<accession>H6LAH0</accession>
<feature type="chain" id="PRO_5003604876" description="Lipoprotein" evidence="1">
    <location>
        <begin position="19"/>
        <end position="321"/>
    </location>
</feature>
<reference evidence="2 3" key="1">
    <citation type="journal article" date="2012" name="Stand. Genomic Sci.">
        <title>Complete genome sequencing and analysis of Saprospira grandis str. Lewin, a predatory marine bacterium.</title>
        <authorList>
            <person name="Saw J.H."/>
            <person name="Yuryev A."/>
            <person name="Kanbe M."/>
            <person name="Hou S."/>
            <person name="Young A.G."/>
            <person name="Aizawa S."/>
            <person name="Alam M."/>
        </authorList>
    </citation>
    <scope>NUCLEOTIDE SEQUENCE [LARGE SCALE GENOMIC DNA]</scope>
    <source>
        <strain evidence="2 3">Lewin</strain>
    </source>
</reference>
<evidence type="ECO:0000256" key="1">
    <source>
        <dbReference type="SAM" id="SignalP"/>
    </source>
</evidence>
<evidence type="ECO:0008006" key="4">
    <source>
        <dbReference type="Google" id="ProtNLM"/>
    </source>
</evidence>
<dbReference type="RefSeq" id="WP_015693166.1">
    <property type="nucleotide sequence ID" value="NC_016940.1"/>
</dbReference>